<dbReference type="Proteomes" id="UP001597296">
    <property type="component" value="Unassembled WGS sequence"/>
</dbReference>
<accession>A0ABW5CDS0</accession>
<comment type="caution">
    <text evidence="1">The sequence shown here is derived from an EMBL/GenBank/DDBJ whole genome shotgun (WGS) entry which is preliminary data.</text>
</comment>
<organism evidence="1 2">
    <name type="scientific">Phaeospirillum tilakii</name>
    <dbReference type="NCBI Taxonomy" id="741673"/>
    <lineage>
        <taxon>Bacteria</taxon>
        <taxon>Pseudomonadati</taxon>
        <taxon>Pseudomonadota</taxon>
        <taxon>Alphaproteobacteria</taxon>
        <taxon>Rhodospirillales</taxon>
        <taxon>Rhodospirillaceae</taxon>
        <taxon>Phaeospirillum</taxon>
    </lineage>
</organism>
<dbReference type="RefSeq" id="WP_377316253.1">
    <property type="nucleotide sequence ID" value="NZ_JBHUIY010000018.1"/>
</dbReference>
<dbReference type="EMBL" id="JBHUIY010000018">
    <property type="protein sequence ID" value="MFD2234235.1"/>
    <property type="molecule type" value="Genomic_DNA"/>
</dbReference>
<reference evidence="2" key="1">
    <citation type="journal article" date="2019" name="Int. J. Syst. Evol. Microbiol.">
        <title>The Global Catalogue of Microorganisms (GCM) 10K type strain sequencing project: providing services to taxonomists for standard genome sequencing and annotation.</title>
        <authorList>
            <consortium name="The Broad Institute Genomics Platform"/>
            <consortium name="The Broad Institute Genome Sequencing Center for Infectious Disease"/>
            <person name="Wu L."/>
            <person name="Ma J."/>
        </authorList>
    </citation>
    <scope>NUCLEOTIDE SEQUENCE [LARGE SCALE GENOMIC DNA]</scope>
    <source>
        <strain evidence="2">KCTC 15012</strain>
    </source>
</reference>
<evidence type="ECO:0000313" key="1">
    <source>
        <dbReference type="EMBL" id="MFD2234235.1"/>
    </source>
</evidence>
<name>A0ABW5CDS0_9PROT</name>
<keyword evidence="2" id="KW-1185">Reference proteome</keyword>
<gene>
    <name evidence="1" type="ORF">ACFSNB_10500</name>
</gene>
<protein>
    <recommendedName>
        <fullName evidence="3">TGS domain-containing protein</fullName>
    </recommendedName>
</protein>
<proteinExistence type="predicted"/>
<evidence type="ECO:0000313" key="2">
    <source>
        <dbReference type="Proteomes" id="UP001597296"/>
    </source>
</evidence>
<sequence length="56" mass="6035">MKIEKIDEKSIKITAPEGTKIGEHLTPEQLLADLVKYVASPKSGKVAPRCAVCIAD</sequence>
<evidence type="ECO:0008006" key="3">
    <source>
        <dbReference type="Google" id="ProtNLM"/>
    </source>
</evidence>